<evidence type="ECO:0000313" key="3">
    <source>
        <dbReference type="EMBL" id="KAK4505716.1"/>
    </source>
</evidence>
<evidence type="ECO:0008006" key="5">
    <source>
        <dbReference type="Google" id="ProtNLM"/>
    </source>
</evidence>
<dbReference type="PANTHER" id="PTHR43180">
    <property type="entry name" value="3-OXOACYL-(ACYL-CARRIER-PROTEIN) REDUCTASE (AFU_ORTHOLOGUE AFUA_6G11210)"/>
    <property type="match status" value="1"/>
</dbReference>
<keyword evidence="2" id="KW-0560">Oxidoreductase</keyword>
<accession>A0ABR0EXA3</accession>
<evidence type="ECO:0000256" key="2">
    <source>
        <dbReference type="ARBA" id="ARBA00023002"/>
    </source>
</evidence>
<dbReference type="Proteomes" id="UP001305779">
    <property type="component" value="Unassembled WGS sequence"/>
</dbReference>
<dbReference type="PRINTS" id="PR00081">
    <property type="entry name" value="GDHRDH"/>
</dbReference>
<comment type="similarity">
    <text evidence="1">Belongs to the short-chain dehydrogenases/reductases (SDR) family.</text>
</comment>
<dbReference type="InterPro" id="IPR036291">
    <property type="entry name" value="NAD(P)-bd_dom_sf"/>
</dbReference>
<keyword evidence="4" id="KW-1185">Reference proteome</keyword>
<evidence type="ECO:0000256" key="1">
    <source>
        <dbReference type="ARBA" id="ARBA00006484"/>
    </source>
</evidence>
<reference evidence="3 4" key="1">
    <citation type="journal article" date="2023" name="G3 (Bethesda)">
        <title>A chromosome-level genome assembly of Zasmidium syzygii isolated from banana leaves.</title>
        <authorList>
            <person name="van Westerhoven A.C."/>
            <person name="Mehrabi R."/>
            <person name="Talebi R."/>
            <person name="Steentjes M.B.F."/>
            <person name="Corcolon B."/>
            <person name="Chong P.A."/>
            <person name="Kema G.H.J."/>
            <person name="Seidl M.F."/>
        </authorList>
    </citation>
    <scope>NUCLEOTIDE SEQUENCE [LARGE SCALE GENOMIC DNA]</scope>
    <source>
        <strain evidence="3 4">P124</strain>
    </source>
</reference>
<name>A0ABR0EXA3_ZASCE</name>
<comment type="caution">
    <text evidence="3">The sequence shown here is derived from an EMBL/GenBank/DDBJ whole genome shotgun (WGS) entry which is preliminary data.</text>
</comment>
<organism evidence="3 4">
    <name type="scientific">Zasmidium cellare</name>
    <name type="common">Wine cellar mold</name>
    <name type="synonym">Racodium cellare</name>
    <dbReference type="NCBI Taxonomy" id="395010"/>
    <lineage>
        <taxon>Eukaryota</taxon>
        <taxon>Fungi</taxon>
        <taxon>Dikarya</taxon>
        <taxon>Ascomycota</taxon>
        <taxon>Pezizomycotina</taxon>
        <taxon>Dothideomycetes</taxon>
        <taxon>Dothideomycetidae</taxon>
        <taxon>Mycosphaerellales</taxon>
        <taxon>Mycosphaerellaceae</taxon>
        <taxon>Zasmidium</taxon>
    </lineage>
</organism>
<proteinExistence type="inferred from homology"/>
<protein>
    <recommendedName>
        <fullName evidence="5">3-hydroxyacyl-CoA dehydrogenase</fullName>
    </recommendedName>
</protein>
<gene>
    <name evidence="3" type="ORF">PRZ48_003681</name>
</gene>
<dbReference type="Gene3D" id="3.40.50.720">
    <property type="entry name" value="NAD(P)-binding Rossmann-like Domain"/>
    <property type="match status" value="1"/>
</dbReference>
<dbReference type="Pfam" id="PF00106">
    <property type="entry name" value="adh_short"/>
    <property type="match status" value="1"/>
</dbReference>
<dbReference type="SUPFAM" id="SSF51735">
    <property type="entry name" value="NAD(P)-binding Rossmann-fold domains"/>
    <property type="match status" value="1"/>
</dbReference>
<sequence length="302" mass="32604">MSSPQFHPQSSSVLKDKVVVLTGGALGIGAATVRELHSAGAHVFFGDVLDEAGQALEEDLSTGATVRFIHCDVTSYQDNLRLFQSAFDAFRRIDHAWANAALGEQGNIFDPQLTLETVQEEPKRSMSVVDVNLNGPIYFARIASVYLRQGDVPGDKSLTFTSSVGGFREDPGLWVYVPTKHGVLGLTRVLRSAFVKSSPSIRVNAICPWATRTRIFEPVADEWTSAGLPINSPEDVAKAVVGVMSESGLAGGTIYIEGGRCWEIEEGLLKTRPEWLGERQAADLDKGTQVLGGGEGWVKGQD</sequence>
<dbReference type="PANTHER" id="PTHR43180:SF86">
    <property type="entry name" value="DEHYDROGENASE, PUTATIVE (AFU_ORTHOLOGUE AFUA_3G00290)-RELATED"/>
    <property type="match status" value="1"/>
</dbReference>
<evidence type="ECO:0000313" key="4">
    <source>
        <dbReference type="Proteomes" id="UP001305779"/>
    </source>
</evidence>
<dbReference type="EMBL" id="JAXOVC010000002">
    <property type="protein sequence ID" value="KAK4505716.1"/>
    <property type="molecule type" value="Genomic_DNA"/>
</dbReference>
<dbReference type="InterPro" id="IPR002347">
    <property type="entry name" value="SDR_fam"/>
</dbReference>